<sequence>MTQAQITWTERDVRSAAAVLGSAADEGRELPTLTDEEIVALDGPAREQLVELPWLASEGVYREAAAAVALRGLLAKGIAYPVHAEGDPTPRRLEAGVEHTGLLTLRRTAERLVRLERQVSTGRRWIYAYVHDGGVLAEEVDESGLHAFRVFTAAGIGPWLAGFVDPDGIAARDGDPVLLDQAQFEAQAGERLADTRAATTVTALAAHGPDQSLSVYTSSTTVTLLTPRGGGGVGEPADAVELRDVSADTLEGLLADLTAAPAA</sequence>
<reference evidence="1 2" key="1">
    <citation type="journal article" date="2019" name="Int. J. Syst. Evol. Microbiol.">
        <title>The Global Catalogue of Microorganisms (GCM) 10K type strain sequencing project: providing services to taxonomists for standard genome sequencing and annotation.</title>
        <authorList>
            <consortium name="The Broad Institute Genomics Platform"/>
            <consortium name="The Broad Institute Genome Sequencing Center for Infectious Disease"/>
            <person name="Wu L."/>
            <person name="Ma J."/>
        </authorList>
    </citation>
    <scope>NUCLEOTIDE SEQUENCE [LARGE SCALE GENOMIC DNA]</scope>
    <source>
        <strain evidence="1 2">JCM 16034</strain>
    </source>
</reference>
<organism evidence="1 2">
    <name type="scientific">Sinomonas flava</name>
    <dbReference type="NCBI Taxonomy" id="496857"/>
    <lineage>
        <taxon>Bacteria</taxon>
        <taxon>Bacillati</taxon>
        <taxon>Actinomycetota</taxon>
        <taxon>Actinomycetes</taxon>
        <taxon>Micrococcales</taxon>
        <taxon>Micrococcaceae</taxon>
        <taxon>Sinomonas</taxon>
    </lineage>
</organism>
<evidence type="ECO:0000313" key="2">
    <source>
        <dbReference type="Proteomes" id="UP001500432"/>
    </source>
</evidence>
<evidence type="ECO:0000313" key="1">
    <source>
        <dbReference type="EMBL" id="GAA2200888.1"/>
    </source>
</evidence>
<gene>
    <name evidence="1" type="ORF">GCM10009849_23170</name>
</gene>
<evidence type="ECO:0008006" key="3">
    <source>
        <dbReference type="Google" id="ProtNLM"/>
    </source>
</evidence>
<accession>A0ABN3BVK1</accession>
<dbReference type="RefSeq" id="WP_344299883.1">
    <property type="nucleotide sequence ID" value="NZ_BAAAQW010000006.1"/>
</dbReference>
<name>A0ABN3BVK1_9MICC</name>
<proteinExistence type="predicted"/>
<keyword evidence="2" id="KW-1185">Reference proteome</keyword>
<dbReference type="Proteomes" id="UP001500432">
    <property type="component" value="Unassembled WGS sequence"/>
</dbReference>
<comment type="caution">
    <text evidence="1">The sequence shown here is derived from an EMBL/GenBank/DDBJ whole genome shotgun (WGS) entry which is preliminary data.</text>
</comment>
<dbReference type="EMBL" id="BAAAQW010000006">
    <property type="protein sequence ID" value="GAA2200888.1"/>
    <property type="molecule type" value="Genomic_DNA"/>
</dbReference>
<protein>
    <recommendedName>
        <fullName evidence="3">ESAT-6 protein secretion system EspG family protein</fullName>
    </recommendedName>
</protein>